<comment type="similarity">
    <text evidence="2">Belongs to the FHY3/FAR1 family.</text>
</comment>
<keyword evidence="2" id="KW-0862">Zinc</keyword>
<dbReference type="GO" id="GO:0005634">
    <property type="term" value="C:nucleus"/>
    <property type="evidence" value="ECO:0007669"/>
    <property type="project" value="UniProtKB-SubCell"/>
</dbReference>
<organism evidence="5 6">
    <name type="scientific">Colocasia esculenta</name>
    <name type="common">Wild taro</name>
    <name type="synonym">Arum esculentum</name>
    <dbReference type="NCBI Taxonomy" id="4460"/>
    <lineage>
        <taxon>Eukaryota</taxon>
        <taxon>Viridiplantae</taxon>
        <taxon>Streptophyta</taxon>
        <taxon>Embryophyta</taxon>
        <taxon>Tracheophyta</taxon>
        <taxon>Spermatophyta</taxon>
        <taxon>Magnoliopsida</taxon>
        <taxon>Liliopsida</taxon>
        <taxon>Araceae</taxon>
        <taxon>Aroideae</taxon>
        <taxon>Colocasieae</taxon>
        <taxon>Colocasia</taxon>
    </lineage>
</organism>
<evidence type="ECO:0000256" key="1">
    <source>
        <dbReference type="PROSITE-ProRule" id="PRU00325"/>
    </source>
</evidence>
<keyword evidence="3" id="KW-1133">Transmembrane helix</keyword>
<feature type="domain" description="SWIM-type" evidence="4">
    <location>
        <begin position="133"/>
        <end position="167"/>
    </location>
</feature>
<dbReference type="AlphaFoldDB" id="A0A843UII4"/>
<keyword evidence="1 2" id="KW-0863">Zinc-finger</keyword>
<dbReference type="Proteomes" id="UP000652761">
    <property type="component" value="Unassembled WGS sequence"/>
</dbReference>
<protein>
    <recommendedName>
        <fullName evidence="2">Protein FAR1-RELATED SEQUENCE</fullName>
    </recommendedName>
</protein>
<dbReference type="GO" id="GO:0006355">
    <property type="term" value="P:regulation of DNA-templated transcription"/>
    <property type="evidence" value="ECO:0007669"/>
    <property type="project" value="UniProtKB-UniRule"/>
</dbReference>
<evidence type="ECO:0000256" key="2">
    <source>
        <dbReference type="RuleBase" id="RU367018"/>
    </source>
</evidence>
<comment type="caution">
    <text evidence="5">The sequence shown here is derived from an EMBL/GenBank/DDBJ whole genome shotgun (WGS) entry which is preliminary data.</text>
</comment>
<dbReference type="EMBL" id="NMUH01000690">
    <property type="protein sequence ID" value="MQL83338.1"/>
    <property type="molecule type" value="Genomic_DNA"/>
</dbReference>
<evidence type="ECO:0000313" key="6">
    <source>
        <dbReference type="Proteomes" id="UP000652761"/>
    </source>
</evidence>
<proteinExistence type="inferred from homology"/>
<keyword evidence="2" id="KW-0479">Metal-binding</keyword>
<evidence type="ECO:0000256" key="3">
    <source>
        <dbReference type="SAM" id="Phobius"/>
    </source>
</evidence>
<reference evidence="5" key="1">
    <citation type="submission" date="2017-07" db="EMBL/GenBank/DDBJ databases">
        <title>Taro Niue Genome Assembly and Annotation.</title>
        <authorList>
            <person name="Atibalentja N."/>
            <person name="Keating K."/>
            <person name="Fields C.J."/>
        </authorList>
    </citation>
    <scope>NUCLEOTIDE SEQUENCE</scope>
    <source>
        <strain evidence="5">Niue_2</strain>
        <tissue evidence="5">Leaf</tissue>
    </source>
</reference>
<feature type="transmembrane region" description="Helical" evidence="3">
    <location>
        <begin position="20"/>
        <end position="43"/>
    </location>
</feature>
<keyword evidence="2" id="KW-0539">Nucleus</keyword>
<sequence>MGVVGEWCLCGNWRTVRIRLFVPATFLPSCFHVLYFLDVLPLWRITLDHRGVRLVGDRHNQELEANIRMTQNLPYAPPIAIVQHAARVYTPAMFKTFMAEYAVGLECLVKDRQYDGSIYILTVEDSRHNDHLVTINLSQEILSCSCHKFEFAGILCGHVLTCIIHDLRYIPERYILKRWTRGAGGISLNSHAAAPVEDPKLSLPQRYNSLARDFIELSVRAAEDEDMYNCALKHKLAISKFWLGGKFFMAWGFCVKVIDIPWGITR</sequence>
<dbReference type="PROSITE" id="PS50966">
    <property type="entry name" value="ZF_SWIM"/>
    <property type="match status" value="1"/>
</dbReference>
<name>A0A843UII4_COLES</name>
<keyword evidence="3" id="KW-0472">Membrane</keyword>
<accession>A0A843UII4</accession>
<dbReference type="InterPro" id="IPR031052">
    <property type="entry name" value="FHY3/FAR1"/>
</dbReference>
<comment type="subcellular location">
    <subcellularLocation>
        <location evidence="2">Nucleus</location>
    </subcellularLocation>
</comment>
<keyword evidence="6" id="KW-1185">Reference proteome</keyword>
<dbReference type="GO" id="GO:0008270">
    <property type="term" value="F:zinc ion binding"/>
    <property type="evidence" value="ECO:0007669"/>
    <property type="project" value="UniProtKB-UniRule"/>
</dbReference>
<dbReference type="OrthoDB" id="1661634at2759"/>
<dbReference type="PANTHER" id="PTHR31669">
    <property type="entry name" value="PROTEIN FAR1-RELATED SEQUENCE 10-RELATED"/>
    <property type="match status" value="1"/>
</dbReference>
<dbReference type="Pfam" id="PF04434">
    <property type="entry name" value="SWIM"/>
    <property type="match status" value="1"/>
</dbReference>
<dbReference type="InterPro" id="IPR007527">
    <property type="entry name" value="Znf_SWIM"/>
</dbReference>
<evidence type="ECO:0000313" key="5">
    <source>
        <dbReference type="EMBL" id="MQL83338.1"/>
    </source>
</evidence>
<comment type="function">
    <text evidence="2">Putative transcription activator involved in regulating light control of development.</text>
</comment>
<dbReference type="PANTHER" id="PTHR31669:SF251">
    <property type="entry name" value="PROTEIN FAR1-RELATED SEQUENCE"/>
    <property type="match status" value="1"/>
</dbReference>
<keyword evidence="3" id="KW-0812">Transmembrane</keyword>
<evidence type="ECO:0000259" key="4">
    <source>
        <dbReference type="PROSITE" id="PS50966"/>
    </source>
</evidence>
<gene>
    <name evidence="5" type="ORF">Taro_015833</name>
</gene>